<reference evidence="3 4" key="1">
    <citation type="submission" date="2018-02" db="EMBL/GenBank/DDBJ databases">
        <title>The genomes of Aspergillus section Nigri reveals drivers in fungal speciation.</title>
        <authorList>
            <consortium name="DOE Joint Genome Institute"/>
            <person name="Vesth T.C."/>
            <person name="Nybo J."/>
            <person name="Theobald S."/>
            <person name="Brandl J."/>
            <person name="Frisvad J.C."/>
            <person name="Nielsen K.F."/>
            <person name="Lyhne E.K."/>
            <person name="Kogle M.E."/>
            <person name="Kuo A."/>
            <person name="Riley R."/>
            <person name="Clum A."/>
            <person name="Nolan M."/>
            <person name="Lipzen A."/>
            <person name="Salamov A."/>
            <person name="Henrissat B."/>
            <person name="Wiebenga A."/>
            <person name="De vries R.P."/>
            <person name="Grigoriev I.V."/>
            <person name="Mortensen U.H."/>
            <person name="Andersen M.R."/>
            <person name="Baker S.E."/>
        </authorList>
    </citation>
    <scope>NUCLEOTIDE SEQUENCE [LARGE SCALE GENOMIC DNA]</scope>
    <source>
        <strain evidence="3 4">CBS 101889</strain>
    </source>
</reference>
<feature type="coiled-coil region" evidence="1">
    <location>
        <begin position="245"/>
        <end position="272"/>
    </location>
</feature>
<feature type="region of interest" description="Disordered" evidence="2">
    <location>
        <begin position="165"/>
        <end position="232"/>
    </location>
</feature>
<dbReference type="VEuPathDB" id="FungiDB:BO97DRAFT_388216"/>
<evidence type="ECO:0000313" key="4">
    <source>
        <dbReference type="Proteomes" id="UP000248961"/>
    </source>
</evidence>
<dbReference type="STRING" id="1450537.A0A395I1X7"/>
<dbReference type="GeneID" id="37197929"/>
<sequence length="623" mass="68461">MSNPPQPNDAQPQTNERASFQAPTRASLARAHPTLPQRALSRSPVRGPQKPTQADARAVGLRDRKALRPSLTSSASPLKPLRSAKQKQSPRISSGLGVFAAPPRRVSTRITASDLIFRSPTSTQQSIEVPRHVNTPEDQLTSELGSATGDMDVTVDFSQSSLQEILDEPDLPPTPTQLGLERPLGRTKGLPSSSPSSQQAKWGRRRATDNPEQTSSRLRSVDYGESEEPTGLEPAIDWMSFPEHILEKRKLKNELTDELEKLKKDIAELEDWSRNLGRGDENTERDLIKLSTLLASSHPTDATIDDPPSATASISSLISALLPFAAKAPLPPSQDTFPINPFTLGEHALEKPYLTAFAPLDLTAFSELVPATRAQPSLERHVLTFTAPRPFPSNRYNVAIAYDANPETQTLFSIWVPTEFKNGKTIMSASLQQWIDIRLANPLLKLDITGLCWGINRHWEAAISRAQLWSQMEEQHANLIPGHKRSDVASPSSSDDRSIAELRRILPHLERTSMLFGSKTSHLSMLLSCELRIDEWSSEPQLVPGISVSSTSASDSTSRRKLEQECKKLFHAMLSENQDSQSEGLGGESSGIQIGSVLRATRGVVTVLFNEDDDAAEVTAHHT</sequence>
<keyword evidence="4" id="KW-1185">Reference proteome</keyword>
<evidence type="ECO:0000256" key="2">
    <source>
        <dbReference type="SAM" id="MobiDB-lite"/>
    </source>
</evidence>
<organism evidence="3 4">
    <name type="scientific">Aspergillus homomorphus (strain CBS 101889)</name>
    <dbReference type="NCBI Taxonomy" id="1450537"/>
    <lineage>
        <taxon>Eukaryota</taxon>
        <taxon>Fungi</taxon>
        <taxon>Dikarya</taxon>
        <taxon>Ascomycota</taxon>
        <taxon>Pezizomycotina</taxon>
        <taxon>Eurotiomycetes</taxon>
        <taxon>Eurotiomycetidae</taxon>
        <taxon>Eurotiales</taxon>
        <taxon>Aspergillaceae</taxon>
        <taxon>Aspergillus</taxon>
        <taxon>Aspergillus subgen. Circumdati</taxon>
    </lineage>
</organism>
<dbReference type="EMBL" id="KZ824278">
    <property type="protein sequence ID" value="RAL13643.1"/>
    <property type="molecule type" value="Genomic_DNA"/>
</dbReference>
<feature type="region of interest" description="Disordered" evidence="2">
    <location>
        <begin position="1"/>
        <end position="100"/>
    </location>
</feature>
<gene>
    <name evidence="3" type="ORF">BO97DRAFT_388216</name>
</gene>
<dbReference type="RefSeq" id="XP_025552797.1">
    <property type="nucleotide sequence ID" value="XM_025693640.1"/>
</dbReference>
<feature type="region of interest" description="Disordered" evidence="2">
    <location>
        <begin position="119"/>
        <end position="149"/>
    </location>
</feature>
<feature type="compositionally biased region" description="Polar residues" evidence="2">
    <location>
        <begin position="136"/>
        <end position="145"/>
    </location>
</feature>
<protein>
    <submittedName>
        <fullName evidence="3">Uncharacterized protein</fullName>
    </submittedName>
</protein>
<evidence type="ECO:0000256" key="1">
    <source>
        <dbReference type="SAM" id="Coils"/>
    </source>
</evidence>
<dbReference type="OrthoDB" id="4160836at2759"/>
<accession>A0A395I1X7</accession>
<keyword evidence="1" id="KW-0175">Coiled coil</keyword>
<feature type="compositionally biased region" description="Polar residues" evidence="2">
    <location>
        <begin position="190"/>
        <end position="200"/>
    </location>
</feature>
<dbReference type="AlphaFoldDB" id="A0A395I1X7"/>
<name>A0A395I1X7_ASPHC</name>
<evidence type="ECO:0000313" key="3">
    <source>
        <dbReference type="EMBL" id="RAL13643.1"/>
    </source>
</evidence>
<dbReference type="Proteomes" id="UP000248961">
    <property type="component" value="Unassembled WGS sequence"/>
</dbReference>
<feature type="compositionally biased region" description="Polar residues" evidence="2">
    <location>
        <begin position="8"/>
        <end position="24"/>
    </location>
</feature>
<proteinExistence type="predicted"/>